<dbReference type="EMBL" id="JAAAHW010003208">
    <property type="protein sequence ID" value="KAF9986811.1"/>
    <property type="molecule type" value="Genomic_DNA"/>
</dbReference>
<sequence>MTIVSLLNVPLVLMRPSEHYKAADLAKEQFTHPDSAHIVECQDCRQGSKMVL</sequence>
<evidence type="ECO:0000313" key="2">
    <source>
        <dbReference type="Proteomes" id="UP000749646"/>
    </source>
</evidence>
<keyword evidence="2" id="KW-1185">Reference proteome</keyword>
<proteinExistence type="predicted"/>
<name>A0A9P6MB89_9FUNG</name>
<protein>
    <submittedName>
        <fullName evidence="1">Uncharacterized protein</fullName>
    </submittedName>
</protein>
<organism evidence="1 2">
    <name type="scientific">Modicella reniformis</name>
    <dbReference type="NCBI Taxonomy" id="1440133"/>
    <lineage>
        <taxon>Eukaryota</taxon>
        <taxon>Fungi</taxon>
        <taxon>Fungi incertae sedis</taxon>
        <taxon>Mucoromycota</taxon>
        <taxon>Mortierellomycotina</taxon>
        <taxon>Mortierellomycetes</taxon>
        <taxon>Mortierellales</taxon>
        <taxon>Mortierellaceae</taxon>
        <taxon>Modicella</taxon>
    </lineage>
</organism>
<reference evidence="1" key="1">
    <citation type="journal article" date="2020" name="Fungal Divers.">
        <title>Resolving the Mortierellaceae phylogeny through synthesis of multi-gene phylogenetics and phylogenomics.</title>
        <authorList>
            <person name="Vandepol N."/>
            <person name="Liber J."/>
            <person name="Desiro A."/>
            <person name="Na H."/>
            <person name="Kennedy M."/>
            <person name="Barry K."/>
            <person name="Grigoriev I.V."/>
            <person name="Miller A.N."/>
            <person name="O'Donnell K."/>
            <person name="Stajich J.E."/>
            <person name="Bonito G."/>
        </authorList>
    </citation>
    <scope>NUCLEOTIDE SEQUENCE</scope>
    <source>
        <strain evidence="1">MES-2147</strain>
    </source>
</reference>
<accession>A0A9P6MB89</accession>
<gene>
    <name evidence="1" type="ORF">BGZ65_006200</name>
</gene>
<dbReference type="Proteomes" id="UP000749646">
    <property type="component" value="Unassembled WGS sequence"/>
</dbReference>
<evidence type="ECO:0000313" key="1">
    <source>
        <dbReference type="EMBL" id="KAF9986811.1"/>
    </source>
</evidence>
<dbReference type="AlphaFoldDB" id="A0A9P6MB89"/>
<dbReference type="OrthoDB" id="10253254at2759"/>
<comment type="caution">
    <text evidence="1">The sequence shown here is derived from an EMBL/GenBank/DDBJ whole genome shotgun (WGS) entry which is preliminary data.</text>
</comment>